<dbReference type="Proteomes" id="UP001597187">
    <property type="component" value="Unassembled WGS sequence"/>
</dbReference>
<keyword evidence="2" id="KW-1185">Reference proteome</keyword>
<sequence length="180" mass="18300">MARTLKFAVLAAALMLSASVVGASAYSSATVDRTANIQVVGDSNGVIGLTPGGVDGVSNTGGKLSIDLTNLNNKATFDYGSLGSDTTFDTGDSEAFSITNDAGVQKTLTADYSLTNDDGNSVNNLVFTVYDDSGAKVDQFTEESSGLDLTMGSGVTYHVIISVDTPNSASDLSGTLSISA</sequence>
<name>A0ABD6B272_9EURY</name>
<organism evidence="1 2">
    <name type="scientific">Halomarina rubra</name>
    <dbReference type="NCBI Taxonomy" id="2071873"/>
    <lineage>
        <taxon>Archaea</taxon>
        <taxon>Methanobacteriati</taxon>
        <taxon>Methanobacteriota</taxon>
        <taxon>Stenosarchaea group</taxon>
        <taxon>Halobacteria</taxon>
        <taxon>Halobacteriales</taxon>
        <taxon>Natronomonadaceae</taxon>
        <taxon>Halomarina</taxon>
    </lineage>
</organism>
<dbReference type="EMBL" id="JBHUDC010000011">
    <property type="protein sequence ID" value="MFD1515725.1"/>
    <property type="molecule type" value="Genomic_DNA"/>
</dbReference>
<evidence type="ECO:0000313" key="1">
    <source>
        <dbReference type="EMBL" id="MFD1515725.1"/>
    </source>
</evidence>
<gene>
    <name evidence="1" type="ORF">ACFSBT_20795</name>
</gene>
<comment type="caution">
    <text evidence="1">The sequence shown here is derived from an EMBL/GenBank/DDBJ whole genome shotgun (WGS) entry which is preliminary data.</text>
</comment>
<proteinExistence type="predicted"/>
<reference evidence="1 2" key="1">
    <citation type="journal article" date="2019" name="Int. J. Syst. Evol. Microbiol.">
        <title>The Global Catalogue of Microorganisms (GCM) 10K type strain sequencing project: providing services to taxonomists for standard genome sequencing and annotation.</title>
        <authorList>
            <consortium name="The Broad Institute Genomics Platform"/>
            <consortium name="The Broad Institute Genome Sequencing Center for Infectious Disease"/>
            <person name="Wu L."/>
            <person name="Ma J."/>
        </authorList>
    </citation>
    <scope>NUCLEOTIDE SEQUENCE [LARGE SCALE GENOMIC DNA]</scope>
    <source>
        <strain evidence="1 2">CGMCC 1.12563</strain>
    </source>
</reference>
<evidence type="ECO:0000313" key="2">
    <source>
        <dbReference type="Proteomes" id="UP001597187"/>
    </source>
</evidence>
<protein>
    <submittedName>
        <fullName evidence="1">Uncharacterized protein</fullName>
    </submittedName>
</protein>
<dbReference type="RefSeq" id="WP_250875650.1">
    <property type="nucleotide sequence ID" value="NZ_JALXFV010000011.1"/>
</dbReference>
<dbReference type="AlphaFoldDB" id="A0ABD6B272"/>
<accession>A0ABD6B272</accession>